<dbReference type="Pfam" id="PF21959">
    <property type="entry name" value="DUF6923"/>
    <property type="match status" value="1"/>
</dbReference>
<proteinExistence type="predicted"/>
<feature type="domain" description="DUF6923" evidence="2">
    <location>
        <begin position="226"/>
        <end position="446"/>
    </location>
</feature>
<sequence>TITEPYTTYSPPANQGDPGTVIVELPPDHNVTITTEVETITEPYTTYSPPANRGDPGTIIVEMPPERNVTTTVAGPSTLTGRYTTYSPPGRAGDPGTIIVETPPHHNITITTEGDETLTGPFTTYIPPESEDDPEHNVASRCGVFFIFFVSIYHFSCAYDHIFYYVYHISCPNHELYYYVFHHISCTNHELNNHLFYNYFSYINLYYSAAAATVRFDCDVYGYLFQKTSLYRVEITTGKTTLIKSGIGPGGWINGIGYNRYDDYIYGMVMDDTGSQLIRIGADGGWTLLSARVSNRNVIMGDIDNQGRYWFSDAGRPWWAIDLYPGSATYGKIILSGTATHDDGMADWAFVPGGGDYMYAIQYTATSSTLTRFSRTSYTWQTLKAFGNITGNNVWGALYAAADGNLYGSENTSGNIYKFPIAPTIGNPKFLAAGPVSSWNDGARCIDSESIVT</sequence>
<dbReference type="EMBL" id="NKCK01000006">
    <property type="protein sequence ID" value="RSM14559.1"/>
    <property type="molecule type" value="Genomic_DNA"/>
</dbReference>
<evidence type="ECO:0000313" key="3">
    <source>
        <dbReference type="EMBL" id="RSM14559.1"/>
    </source>
</evidence>
<organism evidence="3 4">
    <name type="scientific">Fusarium oligoseptatum</name>
    <dbReference type="NCBI Taxonomy" id="2604345"/>
    <lineage>
        <taxon>Eukaryota</taxon>
        <taxon>Fungi</taxon>
        <taxon>Dikarya</taxon>
        <taxon>Ascomycota</taxon>
        <taxon>Pezizomycotina</taxon>
        <taxon>Sordariomycetes</taxon>
        <taxon>Hypocreomycetidae</taxon>
        <taxon>Hypocreales</taxon>
        <taxon>Nectriaceae</taxon>
        <taxon>Fusarium</taxon>
        <taxon>Fusarium solani species complex</taxon>
    </lineage>
</organism>
<feature type="non-terminal residue" evidence="3">
    <location>
        <position position="1"/>
    </location>
</feature>
<keyword evidence="4" id="KW-1185">Reference proteome</keyword>
<dbReference type="SUPFAM" id="SSF63829">
    <property type="entry name" value="Calcium-dependent phosphotriesterase"/>
    <property type="match status" value="1"/>
</dbReference>
<evidence type="ECO:0000313" key="4">
    <source>
        <dbReference type="Proteomes" id="UP000287144"/>
    </source>
</evidence>
<comment type="caution">
    <text evidence="3">The sequence shown here is derived from an EMBL/GenBank/DDBJ whole genome shotgun (WGS) entry which is preliminary data.</text>
</comment>
<protein>
    <recommendedName>
        <fullName evidence="2">DUF6923 domain-containing protein</fullName>
    </recommendedName>
</protein>
<name>A0A428UJU4_9HYPO</name>
<accession>A0A428UJU4</accession>
<reference evidence="3 4" key="1">
    <citation type="submission" date="2017-06" db="EMBL/GenBank/DDBJ databases">
        <title>Comparative genomic analysis of Ambrosia Fusariam Clade fungi.</title>
        <authorList>
            <person name="Stajich J.E."/>
            <person name="Carrillo J."/>
            <person name="Kijimoto T."/>
            <person name="Eskalen A."/>
            <person name="O'Donnell K."/>
            <person name="Kasson M."/>
        </authorList>
    </citation>
    <scope>NUCLEOTIDE SEQUENCE [LARGE SCALE GENOMIC DNA]</scope>
    <source>
        <strain evidence="3 4">NRRL62579</strain>
    </source>
</reference>
<dbReference type="Proteomes" id="UP000287144">
    <property type="component" value="Unassembled WGS sequence"/>
</dbReference>
<dbReference type="STRING" id="1325735.A0A428UJU4"/>
<feature type="compositionally biased region" description="Polar residues" evidence="1">
    <location>
        <begin position="69"/>
        <end position="87"/>
    </location>
</feature>
<gene>
    <name evidence="3" type="ORF">CEP52_001151</name>
</gene>
<evidence type="ECO:0000256" key="1">
    <source>
        <dbReference type="SAM" id="MobiDB-lite"/>
    </source>
</evidence>
<feature type="region of interest" description="Disordered" evidence="1">
    <location>
        <begin position="69"/>
        <end position="92"/>
    </location>
</feature>
<dbReference type="AlphaFoldDB" id="A0A428UJU4"/>
<evidence type="ECO:0000259" key="2">
    <source>
        <dbReference type="Pfam" id="PF21959"/>
    </source>
</evidence>
<dbReference type="InterPro" id="IPR054215">
    <property type="entry name" value="DUF6923"/>
</dbReference>